<keyword evidence="4 7" id="KW-0256">Endoplasmic reticulum</keyword>
<organism evidence="11 12">
    <name type="scientific">Petrolisthes manimaculis</name>
    <dbReference type="NCBI Taxonomy" id="1843537"/>
    <lineage>
        <taxon>Eukaryota</taxon>
        <taxon>Metazoa</taxon>
        <taxon>Ecdysozoa</taxon>
        <taxon>Arthropoda</taxon>
        <taxon>Crustacea</taxon>
        <taxon>Multicrustacea</taxon>
        <taxon>Malacostraca</taxon>
        <taxon>Eumalacostraca</taxon>
        <taxon>Eucarida</taxon>
        <taxon>Decapoda</taxon>
        <taxon>Pleocyemata</taxon>
        <taxon>Anomura</taxon>
        <taxon>Galatheoidea</taxon>
        <taxon>Porcellanidae</taxon>
        <taxon>Petrolisthes</taxon>
    </lineage>
</organism>
<evidence type="ECO:0000256" key="6">
    <source>
        <dbReference type="ARBA" id="ARBA00023136"/>
    </source>
</evidence>
<feature type="transmembrane region" description="Helical" evidence="7">
    <location>
        <begin position="128"/>
        <end position="151"/>
    </location>
</feature>
<feature type="domain" description="Lipase maturation factor 1/2 C-terminal" evidence="10">
    <location>
        <begin position="433"/>
        <end position="561"/>
    </location>
</feature>
<dbReference type="EMBL" id="JAWZYT010006863">
    <property type="protein sequence ID" value="KAK4287428.1"/>
    <property type="molecule type" value="Genomic_DNA"/>
</dbReference>
<evidence type="ECO:0000256" key="1">
    <source>
        <dbReference type="ARBA" id="ARBA00004477"/>
    </source>
</evidence>
<evidence type="ECO:0000259" key="9">
    <source>
        <dbReference type="Pfam" id="PF06762"/>
    </source>
</evidence>
<reference evidence="11" key="1">
    <citation type="submission" date="2023-11" db="EMBL/GenBank/DDBJ databases">
        <title>Genome assemblies of two species of porcelain crab, Petrolisthes cinctipes and Petrolisthes manimaculis (Anomura: Porcellanidae).</title>
        <authorList>
            <person name="Angst P."/>
        </authorList>
    </citation>
    <scope>NUCLEOTIDE SEQUENCE</scope>
    <source>
        <strain evidence="11">PB745_02</strain>
        <tissue evidence="11">Gill</tissue>
    </source>
</reference>
<dbReference type="GO" id="GO:0005789">
    <property type="term" value="C:endoplasmic reticulum membrane"/>
    <property type="evidence" value="ECO:0007669"/>
    <property type="project" value="UniProtKB-SubCell"/>
</dbReference>
<feature type="transmembrane region" description="Helical" evidence="7">
    <location>
        <begin position="89"/>
        <end position="107"/>
    </location>
</feature>
<feature type="transmembrane region" description="Helical" evidence="7">
    <location>
        <begin position="212"/>
        <end position="231"/>
    </location>
</feature>
<feature type="transmembrane region" description="Helical" evidence="7">
    <location>
        <begin position="296"/>
        <end position="319"/>
    </location>
</feature>
<evidence type="ECO:0000313" key="11">
    <source>
        <dbReference type="EMBL" id="KAK4287428.1"/>
    </source>
</evidence>
<feature type="transmembrane region" description="Helical" evidence="7">
    <location>
        <begin position="331"/>
        <end position="358"/>
    </location>
</feature>
<dbReference type="AlphaFoldDB" id="A0AAE1NCL2"/>
<feature type="compositionally biased region" description="Basic and acidic residues" evidence="8">
    <location>
        <begin position="42"/>
        <end position="67"/>
    </location>
</feature>
<dbReference type="GO" id="GO:0051604">
    <property type="term" value="P:protein maturation"/>
    <property type="evidence" value="ECO:0007669"/>
    <property type="project" value="InterPro"/>
</dbReference>
<dbReference type="Pfam" id="PF06762">
    <property type="entry name" value="LMF1"/>
    <property type="match status" value="1"/>
</dbReference>
<keyword evidence="12" id="KW-1185">Reference proteome</keyword>
<feature type="compositionally biased region" description="Basic and acidic residues" evidence="8">
    <location>
        <begin position="1"/>
        <end position="33"/>
    </location>
</feature>
<evidence type="ECO:0000256" key="5">
    <source>
        <dbReference type="ARBA" id="ARBA00022989"/>
    </source>
</evidence>
<protein>
    <recommendedName>
        <fullName evidence="7">Lipase maturation factor</fullName>
    </recommendedName>
</protein>
<feature type="transmembrane region" description="Helical" evidence="7">
    <location>
        <begin position="185"/>
        <end position="206"/>
    </location>
</feature>
<evidence type="ECO:0000256" key="7">
    <source>
        <dbReference type="RuleBase" id="RU361229"/>
    </source>
</evidence>
<keyword evidence="6 7" id="KW-0472">Membrane</keyword>
<dbReference type="SUPFAM" id="SSF103473">
    <property type="entry name" value="MFS general substrate transporter"/>
    <property type="match status" value="1"/>
</dbReference>
<comment type="caution">
    <text evidence="11">The sequence shown here is derived from an EMBL/GenBank/DDBJ whole genome shotgun (WGS) entry which is preliminary data.</text>
</comment>
<evidence type="ECO:0000259" key="10">
    <source>
        <dbReference type="Pfam" id="PF25179"/>
    </source>
</evidence>
<proteinExistence type="inferred from homology"/>
<dbReference type="Proteomes" id="UP001292094">
    <property type="component" value="Unassembled WGS sequence"/>
</dbReference>
<dbReference type="InterPro" id="IPR009613">
    <property type="entry name" value="LMF"/>
</dbReference>
<dbReference type="InterPro" id="IPR057434">
    <property type="entry name" value="LMF1/2_N"/>
</dbReference>
<keyword evidence="5 7" id="KW-1133">Transmembrane helix</keyword>
<accession>A0AAE1NCL2</accession>
<dbReference type="InterPro" id="IPR036259">
    <property type="entry name" value="MFS_trans_sf"/>
</dbReference>
<evidence type="ECO:0000256" key="4">
    <source>
        <dbReference type="ARBA" id="ARBA00022824"/>
    </source>
</evidence>
<feature type="transmembrane region" description="Helical" evidence="7">
    <location>
        <begin position="157"/>
        <end position="178"/>
    </location>
</feature>
<comment type="similarity">
    <text evidence="2 7">Belongs to the lipase maturation factor family.</text>
</comment>
<evidence type="ECO:0000256" key="2">
    <source>
        <dbReference type="ARBA" id="ARBA00005512"/>
    </source>
</evidence>
<dbReference type="InterPro" id="IPR057433">
    <property type="entry name" value="LMF1/2_C"/>
</dbReference>
<name>A0AAE1NCL2_9EUCA</name>
<evidence type="ECO:0000256" key="8">
    <source>
        <dbReference type="SAM" id="MobiDB-lite"/>
    </source>
</evidence>
<comment type="subcellular location">
    <subcellularLocation>
        <location evidence="1 7">Endoplasmic reticulum membrane</location>
        <topology evidence="1 7">Multi-pass membrane protein</topology>
    </subcellularLocation>
</comment>
<sequence>MEEKARKKEGEEEEAITKEGKKEKAIKKKGEKEREEEEGEEEKEREKEEGEGEKEREKEEGEGEKENGGEEIIYDDKIIYPNTHWLTRIVYLRSLCLIYLIAFLIAYNQNKALIGDRGLLPLQLHLQAIVNVTKGSTVGGFVAAPTLLWLAEPWSEINVWLDNIAVFGLSLAVTVCVLGSSNMFIMFTLWGLYFSIVSVGQVWYAFGWESLLLESGLLALWGVPLLSLSPLPPHSPPTPVMVWGGRWLGVRLALGSGLAKLRGDWCWWSLTCMCYHYETQPLPNPISYYLHQLPTIIHILLTLGSHIVELLLPLLSFMSRDLRMLFATSQIILQLITVLTGNVSFLNWLTIAISLLYFDDKAYAKIFSLQSQKEILRLQKLARENSPLVDPGNVRHTCNKMITIMITVLSLPVIINLLFASPVINTSFEPFRIVNTYGALGSVNRERTDVVLEGTHSRDPKDSSSTVWLEYEFKCKPSRPRQTPCFISPYHHRLDWLMWFAGLQSFEQHPWLLHLAGKLLINDEEATTLLEHNPFINTKPPLFIRATKYNYKFATTTTTTTTTTTGRGGGGGGEDCVANVGEMVPPQCCQGRPCNTSTTPVLQKSRKYDLVV</sequence>
<dbReference type="PANTHER" id="PTHR14463:SF10">
    <property type="entry name" value="LIPASE MATURATION FACTOR 1"/>
    <property type="match status" value="1"/>
</dbReference>
<comment type="function">
    <text evidence="7">Involved in the maturation of specific proteins in the endoplasmic reticulum.</text>
</comment>
<feature type="domain" description="Lipase maturation factor 1/2 N-terminal" evidence="9">
    <location>
        <begin position="204"/>
        <end position="363"/>
    </location>
</feature>
<dbReference type="PANTHER" id="PTHR14463">
    <property type="entry name" value="LIPASE MATURATION FACTOR"/>
    <property type="match status" value="1"/>
</dbReference>
<keyword evidence="3 7" id="KW-0812">Transmembrane</keyword>
<feature type="region of interest" description="Disordered" evidence="8">
    <location>
        <begin position="1"/>
        <end position="67"/>
    </location>
</feature>
<feature type="transmembrane region" description="Helical" evidence="7">
    <location>
        <begin position="402"/>
        <end position="424"/>
    </location>
</feature>
<evidence type="ECO:0000313" key="12">
    <source>
        <dbReference type="Proteomes" id="UP001292094"/>
    </source>
</evidence>
<evidence type="ECO:0000256" key="3">
    <source>
        <dbReference type="ARBA" id="ARBA00022692"/>
    </source>
</evidence>
<gene>
    <name evidence="11" type="ORF">Pmani_039502</name>
</gene>
<dbReference type="Pfam" id="PF25179">
    <property type="entry name" value="LMF1_C"/>
    <property type="match status" value="1"/>
</dbReference>